<sequence length="297" mass="32794">MELSRVGVWARFDRQPAEAVRQAVAELEDLGYGSVWVGESVGREAFSQAALLLSWTRRLVVGLGVAQIWARDAMAMLAGQATLAEAHPDRFLLGLGVSHRRTVEEARGHAYTRPLEAMRDYLDGMDRAADIYRAVPPPTRPPRLLAALGPRMLALARERADGAHTYLVPPEHTAQAREILAPRSRLLIPEQAVVLETDPHAARRIARQHVAFYLGLPNYVNNLRRLGFTEDDVANGGSDRLVDAIVAWDGVDAIVQRVRAHLDAGADHVAVQVLTADEKELPRREWRELAPALMSLG</sequence>
<gene>
    <name evidence="3" type="ORF">TH66_15035</name>
</gene>
<dbReference type="InterPro" id="IPR050564">
    <property type="entry name" value="F420-G6PD/mer"/>
</dbReference>
<evidence type="ECO:0000313" key="3">
    <source>
        <dbReference type="EMBL" id="KWX00199.1"/>
    </source>
</evidence>
<proteinExistence type="predicted"/>
<organism evidence="3 4">
    <name type="scientific">Carbonactinospora thermoautotrophica</name>
    <dbReference type="NCBI Taxonomy" id="1469144"/>
    <lineage>
        <taxon>Bacteria</taxon>
        <taxon>Bacillati</taxon>
        <taxon>Actinomycetota</taxon>
        <taxon>Actinomycetes</taxon>
        <taxon>Kitasatosporales</taxon>
        <taxon>Carbonactinosporaceae</taxon>
        <taxon>Carbonactinospora</taxon>
    </lineage>
</organism>
<evidence type="ECO:0000313" key="4">
    <source>
        <dbReference type="Proteomes" id="UP000070659"/>
    </source>
</evidence>
<dbReference type="InterPro" id="IPR011251">
    <property type="entry name" value="Luciferase-like_dom"/>
</dbReference>
<dbReference type="Pfam" id="PF00296">
    <property type="entry name" value="Bac_luciferase"/>
    <property type="match status" value="1"/>
</dbReference>
<dbReference type="NCBIfam" id="TIGR03620">
    <property type="entry name" value="F420_MSMEG_4141"/>
    <property type="match status" value="1"/>
</dbReference>
<keyword evidence="1" id="KW-0560">Oxidoreductase</keyword>
<dbReference type="GO" id="GO:0016705">
    <property type="term" value="F:oxidoreductase activity, acting on paired donors, with incorporation or reduction of molecular oxygen"/>
    <property type="evidence" value="ECO:0007669"/>
    <property type="project" value="InterPro"/>
</dbReference>
<dbReference type="PATRIC" id="fig|1469144.8.peg.2018"/>
<dbReference type="AlphaFoldDB" id="A0A132MQT3"/>
<reference evidence="3 4" key="1">
    <citation type="submission" date="2015-02" db="EMBL/GenBank/DDBJ databases">
        <title>Physiological reanalysis, assessment of diazotrophy, and genome sequences of multiple isolates of Streptomyces thermoautotrophicus.</title>
        <authorList>
            <person name="MacKellar D.C."/>
            <person name="Lieber L."/>
            <person name="Norman J."/>
            <person name="Bolger A."/>
            <person name="Tobin C."/>
            <person name="Murray J.W."/>
            <person name="Prell J."/>
        </authorList>
    </citation>
    <scope>NUCLEOTIDE SEQUENCE [LARGE SCALE GENOMIC DNA]</scope>
    <source>
        <strain evidence="3 4">UBT1</strain>
    </source>
</reference>
<dbReference type="Gene3D" id="3.20.20.30">
    <property type="entry name" value="Luciferase-like domain"/>
    <property type="match status" value="1"/>
</dbReference>
<dbReference type="InterPro" id="IPR019922">
    <property type="entry name" value="Lucif-like_OxRdatse_MSMEG_4141"/>
</dbReference>
<evidence type="ECO:0000259" key="2">
    <source>
        <dbReference type="Pfam" id="PF00296"/>
    </source>
</evidence>
<evidence type="ECO:0000256" key="1">
    <source>
        <dbReference type="ARBA" id="ARBA00023002"/>
    </source>
</evidence>
<dbReference type="PANTHER" id="PTHR43244">
    <property type="match status" value="1"/>
</dbReference>
<dbReference type="InterPro" id="IPR036661">
    <property type="entry name" value="Luciferase-like_sf"/>
</dbReference>
<dbReference type="RefSeq" id="WP_067070743.1">
    <property type="nucleotide sequence ID" value="NZ_JYIJ01000018.1"/>
</dbReference>
<comment type="caution">
    <text evidence="3">The sequence shown here is derived from an EMBL/GenBank/DDBJ whole genome shotgun (WGS) entry which is preliminary data.</text>
</comment>
<name>A0A132MQT3_9ACTN</name>
<protein>
    <submittedName>
        <fullName evidence="3">F420-dependent oxidoreductase</fullName>
    </submittedName>
</protein>
<dbReference type="EMBL" id="JYIJ01000018">
    <property type="protein sequence ID" value="KWX00199.1"/>
    <property type="molecule type" value="Genomic_DNA"/>
</dbReference>
<dbReference type="Proteomes" id="UP000070659">
    <property type="component" value="Unassembled WGS sequence"/>
</dbReference>
<dbReference type="SUPFAM" id="SSF51679">
    <property type="entry name" value="Bacterial luciferase-like"/>
    <property type="match status" value="1"/>
</dbReference>
<feature type="domain" description="Luciferase-like" evidence="2">
    <location>
        <begin position="15"/>
        <end position="231"/>
    </location>
</feature>
<dbReference type="PANTHER" id="PTHR43244:SF1">
    <property type="entry name" value="5,10-METHYLENETETRAHYDROMETHANOPTERIN REDUCTASE"/>
    <property type="match status" value="1"/>
</dbReference>
<accession>A0A132MQT3</accession>